<dbReference type="STRING" id="1268072.PSAB_10110"/>
<reference evidence="3 4" key="1">
    <citation type="journal article" date="2014" name="PLoS Genet.">
        <title>Comparative Genomic Analysis of N2-Fixing and Non-N2-Fixing Paenibacillus spp.: Organization, Evolution and Expression of the Nitrogen Fixation Genes.</title>
        <authorList>
            <person name="Xie J.B."/>
            <person name="Du Z."/>
            <person name="Bai L."/>
            <person name="Tian C."/>
            <person name="Zhang Y."/>
            <person name="Xie J.Y."/>
            <person name="Wang T."/>
            <person name="Liu X."/>
            <person name="Chen X."/>
            <person name="Cheng Q."/>
            <person name="Chen S."/>
            <person name="Li J."/>
        </authorList>
    </citation>
    <scope>NUCLEOTIDE SEQUENCE [LARGE SCALE GENOMIC DNA]</scope>
    <source>
        <strain evidence="3 4">T27</strain>
    </source>
</reference>
<protein>
    <recommendedName>
        <fullName evidence="2">DUF4179 domain-containing protein</fullName>
    </recommendedName>
</protein>
<dbReference type="OrthoDB" id="2460662at2"/>
<dbReference type="PATRIC" id="fig|1268072.3.peg.2116"/>
<dbReference type="KEGG" id="psab:PSAB_10110"/>
<dbReference type="EMBL" id="CP004078">
    <property type="protein sequence ID" value="AHV96952.1"/>
    <property type="molecule type" value="Genomic_DNA"/>
</dbReference>
<accession>X4ZHV6</accession>
<dbReference type="Gene3D" id="2.60.40.1630">
    <property type="entry name" value="bacillus anthracis domain"/>
    <property type="match status" value="1"/>
</dbReference>
<dbReference type="eggNOG" id="COG5662">
    <property type="taxonomic scope" value="Bacteria"/>
</dbReference>
<name>X4ZHV6_9BACL</name>
<evidence type="ECO:0000313" key="4">
    <source>
        <dbReference type="Proteomes" id="UP000019772"/>
    </source>
</evidence>
<dbReference type="RefSeq" id="WP_025334491.1">
    <property type="nucleotide sequence ID" value="NZ_CP004078.1"/>
</dbReference>
<sequence>MEELLINRHLNKLEKHIENCPSCLARYEQLLQEQSEWSDALFQDSLSPSFTNQVLETLQETEIEPVEEPVHKNMIPPRKPPRRKYRKNLQQWAGAAVILLAMSGSLIYANPSIAEIVRSMFSSDAELDPGLQQSRKLGLIQDPGINVSSHGYRIQVNEVSADAARLTIAVKVTDRFGKPVLQGFNWEQISVKDELGNEIGLGRFGSGNSSVDVFTYIYKGELTSPTITVESRIDKIKGTKGNWRFSFPVDLTKADSLTTVDELKEHYVNPEGLTIQMDKLTHTPSGVKLELTTRLSQQARNKVPANMEEMQKLMFHFEDEQGNIISQVNGMHSISMLAGEASKRTEQGIHWVYTFIDLPYDSQHVKMVLDGYSIPEKSEDSVVIYPSRLNKENAVFSNSGDKVWFNSFKITQDPDQQAAIAAGVIENQEAKSAGVVEIKGEYVNMANPAVEQWQAIDDKGNKYPIEFRGTGDLDKKTLDGSFIIKGLSYTPTKLTLVRSIVDRYYSDVQWSFDLPKGRPIPGLENNEPIKYWEDILPIR</sequence>
<evidence type="ECO:0000259" key="2">
    <source>
        <dbReference type="Pfam" id="PF13786"/>
    </source>
</evidence>
<proteinExistence type="predicted"/>
<keyword evidence="1" id="KW-1133">Transmembrane helix</keyword>
<dbReference type="AlphaFoldDB" id="X4ZHV6"/>
<keyword evidence="1" id="KW-0472">Membrane</keyword>
<evidence type="ECO:0000256" key="1">
    <source>
        <dbReference type="SAM" id="Phobius"/>
    </source>
</evidence>
<dbReference type="InterPro" id="IPR025436">
    <property type="entry name" value="DUF4179"/>
</dbReference>
<feature type="domain" description="DUF4179" evidence="2">
    <location>
        <begin position="84"/>
        <end position="173"/>
    </location>
</feature>
<organism evidence="3 4">
    <name type="scientific">Paenibacillus sabinae T27</name>
    <dbReference type="NCBI Taxonomy" id="1268072"/>
    <lineage>
        <taxon>Bacteria</taxon>
        <taxon>Bacillati</taxon>
        <taxon>Bacillota</taxon>
        <taxon>Bacilli</taxon>
        <taxon>Bacillales</taxon>
        <taxon>Paenibacillaceae</taxon>
        <taxon>Paenibacillus</taxon>
    </lineage>
</organism>
<gene>
    <name evidence="3" type="ORF">PSAB_10110</name>
</gene>
<feature type="transmembrane region" description="Helical" evidence="1">
    <location>
        <begin position="92"/>
        <end position="109"/>
    </location>
</feature>
<dbReference type="HOGENOM" id="CLU_514666_0_0_9"/>
<dbReference type="Pfam" id="PF13786">
    <property type="entry name" value="DUF4179"/>
    <property type="match status" value="1"/>
</dbReference>
<evidence type="ECO:0000313" key="3">
    <source>
        <dbReference type="EMBL" id="AHV96952.1"/>
    </source>
</evidence>
<keyword evidence="4" id="KW-1185">Reference proteome</keyword>
<keyword evidence="1" id="KW-0812">Transmembrane</keyword>
<dbReference type="Proteomes" id="UP000019772">
    <property type="component" value="Chromosome"/>
</dbReference>